<dbReference type="EMBL" id="CM042883">
    <property type="protein sequence ID" value="KAI4376480.1"/>
    <property type="molecule type" value="Genomic_DNA"/>
</dbReference>
<evidence type="ECO:0000313" key="1">
    <source>
        <dbReference type="EMBL" id="KAI4376480.1"/>
    </source>
</evidence>
<protein>
    <submittedName>
        <fullName evidence="1">Uncharacterized protein</fullName>
    </submittedName>
</protein>
<comment type="caution">
    <text evidence="1">The sequence shown here is derived from an EMBL/GenBank/DDBJ whole genome shotgun (WGS) entry which is preliminary data.</text>
</comment>
<dbReference type="Proteomes" id="UP001057402">
    <property type="component" value="Chromosome 4"/>
</dbReference>
<keyword evidence="2" id="KW-1185">Reference proteome</keyword>
<sequence length="93" mass="10753">MGKLKKLKSVLKKLNSFANPRHMIGALPRCCLSHCLRGGRPLYSLLREVMQEIQGRRRGIISMNERFEHLLWMLEDDNASDDRPESVDELVGF</sequence>
<accession>A0ACB9RC39</accession>
<reference evidence="2" key="1">
    <citation type="journal article" date="2023" name="Front. Plant Sci.">
        <title>Chromosomal-level genome assembly of Melastoma candidum provides insights into trichome evolution.</title>
        <authorList>
            <person name="Zhong Y."/>
            <person name="Wu W."/>
            <person name="Sun C."/>
            <person name="Zou P."/>
            <person name="Liu Y."/>
            <person name="Dai S."/>
            <person name="Zhou R."/>
        </authorList>
    </citation>
    <scope>NUCLEOTIDE SEQUENCE [LARGE SCALE GENOMIC DNA]</scope>
</reference>
<name>A0ACB9RC39_9MYRT</name>
<evidence type="ECO:0000313" key="2">
    <source>
        <dbReference type="Proteomes" id="UP001057402"/>
    </source>
</evidence>
<proteinExistence type="predicted"/>
<gene>
    <name evidence="1" type="ORF">MLD38_014237</name>
</gene>
<organism evidence="1 2">
    <name type="scientific">Melastoma candidum</name>
    <dbReference type="NCBI Taxonomy" id="119954"/>
    <lineage>
        <taxon>Eukaryota</taxon>
        <taxon>Viridiplantae</taxon>
        <taxon>Streptophyta</taxon>
        <taxon>Embryophyta</taxon>
        <taxon>Tracheophyta</taxon>
        <taxon>Spermatophyta</taxon>
        <taxon>Magnoliopsida</taxon>
        <taxon>eudicotyledons</taxon>
        <taxon>Gunneridae</taxon>
        <taxon>Pentapetalae</taxon>
        <taxon>rosids</taxon>
        <taxon>malvids</taxon>
        <taxon>Myrtales</taxon>
        <taxon>Melastomataceae</taxon>
        <taxon>Melastomatoideae</taxon>
        <taxon>Melastomateae</taxon>
        <taxon>Melastoma</taxon>
    </lineage>
</organism>